<evidence type="ECO:0000256" key="1">
    <source>
        <dbReference type="SAM" id="Phobius"/>
    </source>
</evidence>
<evidence type="ECO:0000313" key="3">
    <source>
        <dbReference type="Proteomes" id="UP001528920"/>
    </source>
</evidence>
<accession>A0ABT5VSP5</accession>
<organism evidence="2 3">
    <name type="scientific">Paralabilibaculum antarcticum</name>
    <dbReference type="NCBI Taxonomy" id="2912572"/>
    <lineage>
        <taxon>Bacteria</taxon>
        <taxon>Pseudomonadati</taxon>
        <taxon>Bacteroidota</taxon>
        <taxon>Bacteroidia</taxon>
        <taxon>Marinilabiliales</taxon>
        <taxon>Marinifilaceae</taxon>
        <taxon>Paralabilibaculum</taxon>
    </lineage>
</organism>
<protein>
    <recommendedName>
        <fullName evidence="4">DUF3899 domain-containing protein</fullName>
    </recommendedName>
</protein>
<reference evidence="2 3" key="1">
    <citation type="submission" date="2022-01" db="EMBL/GenBank/DDBJ databases">
        <title>Labilibaculum sp. nov, a marine bacterium isolated from Antarctica.</title>
        <authorList>
            <person name="Dai W."/>
        </authorList>
    </citation>
    <scope>NUCLEOTIDE SEQUENCE [LARGE SCALE GENOMIC DNA]</scope>
    <source>
        <strain evidence="2 3">DW002</strain>
    </source>
</reference>
<gene>
    <name evidence="2" type="ORF">L3049_10545</name>
</gene>
<sequence>MFKYILITLGAICLLSAFFFVYKWYSSYAKFKRKTLTDILLKGHYRPMHIDPKESNFNQAQTKTLNTWIYLIYVAMVIGFILAMTFKAMKL</sequence>
<dbReference type="EMBL" id="JAKJSC010000001">
    <property type="protein sequence ID" value="MDE5418447.1"/>
    <property type="molecule type" value="Genomic_DNA"/>
</dbReference>
<dbReference type="RefSeq" id="WP_275109772.1">
    <property type="nucleotide sequence ID" value="NZ_JAKJSC010000001.1"/>
</dbReference>
<feature type="transmembrane region" description="Helical" evidence="1">
    <location>
        <begin position="68"/>
        <end position="86"/>
    </location>
</feature>
<name>A0ABT5VSP5_9BACT</name>
<keyword evidence="1" id="KW-1133">Transmembrane helix</keyword>
<proteinExistence type="predicted"/>
<keyword evidence="1" id="KW-0812">Transmembrane</keyword>
<dbReference type="Proteomes" id="UP001528920">
    <property type="component" value="Unassembled WGS sequence"/>
</dbReference>
<keyword evidence="3" id="KW-1185">Reference proteome</keyword>
<evidence type="ECO:0008006" key="4">
    <source>
        <dbReference type="Google" id="ProtNLM"/>
    </source>
</evidence>
<evidence type="ECO:0000313" key="2">
    <source>
        <dbReference type="EMBL" id="MDE5418447.1"/>
    </source>
</evidence>
<feature type="transmembrane region" description="Helical" evidence="1">
    <location>
        <begin position="6"/>
        <end position="25"/>
    </location>
</feature>
<comment type="caution">
    <text evidence="2">The sequence shown here is derived from an EMBL/GenBank/DDBJ whole genome shotgun (WGS) entry which is preliminary data.</text>
</comment>
<keyword evidence="1" id="KW-0472">Membrane</keyword>